<organism evidence="2 3">
    <name type="scientific">Aureliella helgolandensis</name>
    <dbReference type="NCBI Taxonomy" id="2527968"/>
    <lineage>
        <taxon>Bacteria</taxon>
        <taxon>Pseudomonadati</taxon>
        <taxon>Planctomycetota</taxon>
        <taxon>Planctomycetia</taxon>
        <taxon>Pirellulales</taxon>
        <taxon>Pirellulaceae</taxon>
        <taxon>Aureliella</taxon>
    </lineage>
</organism>
<feature type="transmembrane region" description="Helical" evidence="1">
    <location>
        <begin position="372"/>
        <end position="390"/>
    </location>
</feature>
<proteinExistence type="predicted"/>
<evidence type="ECO:0000256" key="1">
    <source>
        <dbReference type="SAM" id="Phobius"/>
    </source>
</evidence>
<dbReference type="OrthoDB" id="9786218at2"/>
<feature type="transmembrane region" description="Helical" evidence="1">
    <location>
        <begin position="311"/>
        <end position="328"/>
    </location>
</feature>
<dbReference type="EMBL" id="CP036298">
    <property type="protein sequence ID" value="QDV23324.1"/>
    <property type="molecule type" value="Genomic_DNA"/>
</dbReference>
<dbReference type="RefSeq" id="WP_145076182.1">
    <property type="nucleotide sequence ID" value="NZ_CP036298.1"/>
</dbReference>
<feature type="transmembrane region" description="Helical" evidence="1">
    <location>
        <begin position="30"/>
        <end position="47"/>
    </location>
</feature>
<sequence length="576" mass="65518">MRLEKASTTCRERCAQFVAHNLHLGNTHDIALAAWLMLALASSFLALTTRLNEITHDSFHEMSLFREALIAGALPQNDLFAYTPTVAPSVHHEWGTGAILYFATVGSGLGWIGLIALKLLLMVSLWCLLYRVARLRGAHPILFTCLSLLVFPVLWVGFSTVRAQLFTLVFLAAQLYMQELDWRGRRAWILVWLVMLVGWLNMHAGFVVGLGLIAFHTLERMVAAWMQKGRLSAVLHDTWHLILAAPVAFAALWVNPYGSRYIPYLVHAIGMSRPLIREWQPIWYTYAPVITIVLLAASIGMFVYCQRHTRLRRLRGTAFLALCIYMAVKHIRHGSLFAIVWIAYVPAWFSRTAVGKSWIHWIEARRTQAIRLCQIVVVTTLAFAVGNQFWHPTLSSTPKHSSVCYPVGAVEYLRSQGFEGNLQTPFHAGSYVSWELYPAVHVSLDGRYEVAYQEHVMGEHHRFVKGEADWWEILDKYSTDAVLVQKGTPVAELLEPFRTTSTVAQPPIQSSWYFAYEDDSYFILAKPATRLPPMSRIGEAIADGVREALSPRHTHWNRKQTRPFYSVNMCSKRLRL</sequence>
<dbReference type="Proteomes" id="UP000318017">
    <property type="component" value="Chromosome"/>
</dbReference>
<feature type="transmembrane region" description="Helical" evidence="1">
    <location>
        <begin position="282"/>
        <end position="304"/>
    </location>
</feature>
<protein>
    <recommendedName>
        <fullName evidence="4">Glycosyltransferase RgtA/B/C/D-like domain-containing protein</fullName>
    </recommendedName>
</protein>
<keyword evidence="3" id="KW-1185">Reference proteome</keyword>
<accession>A0A518G3Z7</accession>
<keyword evidence="1" id="KW-0812">Transmembrane</keyword>
<evidence type="ECO:0008006" key="4">
    <source>
        <dbReference type="Google" id="ProtNLM"/>
    </source>
</evidence>
<name>A0A518G3Z7_9BACT</name>
<feature type="transmembrane region" description="Helical" evidence="1">
    <location>
        <begin position="189"/>
        <end position="218"/>
    </location>
</feature>
<feature type="transmembrane region" description="Helical" evidence="1">
    <location>
        <begin position="99"/>
        <end position="130"/>
    </location>
</feature>
<dbReference type="AlphaFoldDB" id="A0A518G3Z7"/>
<dbReference type="KEGG" id="ahel:Q31a_16220"/>
<feature type="transmembrane region" description="Helical" evidence="1">
    <location>
        <begin position="238"/>
        <end position="254"/>
    </location>
</feature>
<gene>
    <name evidence="2" type="ORF">Q31a_16220</name>
</gene>
<keyword evidence="1" id="KW-0472">Membrane</keyword>
<evidence type="ECO:0000313" key="3">
    <source>
        <dbReference type="Proteomes" id="UP000318017"/>
    </source>
</evidence>
<reference evidence="2 3" key="1">
    <citation type="submission" date="2019-02" db="EMBL/GenBank/DDBJ databases">
        <title>Deep-cultivation of Planctomycetes and their phenomic and genomic characterization uncovers novel biology.</title>
        <authorList>
            <person name="Wiegand S."/>
            <person name="Jogler M."/>
            <person name="Boedeker C."/>
            <person name="Pinto D."/>
            <person name="Vollmers J."/>
            <person name="Rivas-Marin E."/>
            <person name="Kohn T."/>
            <person name="Peeters S.H."/>
            <person name="Heuer A."/>
            <person name="Rast P."/>
            <person name="Oberbeckmann S."/>
            <person name="Bunk B."/>
            <person name="Jeske O."/>
            <person name="Meyerdierks A."/>
            <person name="Storesund J.E."/>
            <person name="Kallscheuer N."/>
            <person name="Luecker S."/>
            <person name="Lage O.M."/>
            <person name="Pohl T."/>
            <person name="Merkel B.J."/>
            <person name="Hornburger P."/>
            <person name="Mueller R.-W."/>
            <person name="Bruemmer F."/>
            <person name="Labrenz M."/>
            <person name="Spormann A.M."/>
            <person name="Op den Camp H."/>
            <person name="Overmann J."/>
            <person name="Amann R."/>
            <person name="Jetten M.S.M."/>
            <person name="Mascher T."/>
            <person name="Medema M.H."/>
            <person name="Devos D.P."/>
            <person name="Kaster A.-K."/>
            <person name="Ovreas L."/>
            <person name="Rohde M."/>
            <person name="Galperin M.Y."/>
            <person name="Jogler C."/>
        </authorList>
    </citation>
    <scope>NUCLEOTIDE SEQUENCE [LARGE SCALE GENOMIC DNA]</scope>
    <source>
        <strain evidence="2 3">Q31a</strain>
    </source>
</reference>
<keyword evidence="1" id="KW-1133">Transmembrane helix</keyword>
<evidence type="ECO:0000313" key="2">
    <source>
        <dbReference type="EMBL" id="QDV23324.1"/>
    </source>
</evidence>
<feature type="transmembrane region" description="Helical" evidence="1">
    <location>
        <begin position="137"/>
        <end position="155"/>
    </location>
</feature>
<feature type="transmembrane region" description="Helical" evidence="1">
    <location>
        <begin position="334"/>
        <end position="351"/>
    </location>
</feature>